<sequence>MPPSKALLRKIIPQSIYLCFAGIFSVFLVLACFVDAFWKSDTWFSRGDLEMLGPQNPLWQLTGIALWFLLLYGIWRGARRLETSRHLRLIILALFVLLFAVINAFIWLFPVHAYDDALVIRIVVDDLLHGNFIAFFDTMSLENKAKNYLYLFPLQVPFTLYTFAIHSLIGDSYTYTRIINTTIITACSYTIYQIYLLWQRKTHDLFAAFICVSFLPFILLGAWVYNDFPAIFLSCIAIYFFTLWQQQGGRLPIILCLLALAFANLFRPIGLLLTLSFGLIIVLRWLKNGQFKSALWIIVGLFIAIQLPHKLVNAALAQAGIPTYSGWSTTAPAPKWMWLNIGYDYKRLGVWSYNEAYATFVSEAPINEEAVNTLFKQEIAKKWHEIGLSGTLNHWAKKTFWQWTEGTYQAVYYGIGDPARPDYFAYPTWASQYAHGPHGEAFRYTIRRMTQLQNWLYLFTACSVVALALRRLSKDEQADSLDETVLLLACYTLLVFGMYMLWESKSRYLLSSTIPLLLLASYGLPQIFTRFDALLARWPHNPQLATVLPANTVMPAEEANN</sequence>
<feature type="transmembrane region" description="Helical" evidence="1">
    <location>
        <begin position="509"/>
        <end position="528"/>
    </location>
</feature>
<feature type="transmembrane region" description="Helical" evidence="1">
    <location>
        <begin position="58"/>
        <end position="75"/>
    </location>
</feature>
<protein>
    <submittedName>
        <fullName evidence="2">Uncharacterized protein</fullName>
    </submittedName>
</protein>
<evidence type="ECO:0000256" key="1">
    <source>
        <dbReference type="SAM" id="Phobius"/>
    </source>
</evidence>
<feature type="transmembrane region" description="Helical" evidence="1">
    <location>
        <begin position="16"/>
        <end position="38"/>
    </location>
</feature>
<evidence type="ECO:0000313" key="2">
    <source>
        <dbReference type="EMBL" id="QLI81980.1"/>
    </source>
</evidence>
<dbReference type="EMBL" id="CP058952">
    <property type="protein sequence ID" value="QLI81980.1"/>
    <property type="molecule type" value="Genomic_DNA"/>
</dbReference>
<reference evidence="2 3" key="1">
    <citation type="journal article" date="2016" name="Int. J. Syst. Evol. Microbiol.">
        <title>Chitinibacter fontanus sp. nov., isolated from a spring.</title>
        <authorList>
            <person name="Sheu S.Y."/>
            <person name="Li Y.S."/>
            <person name="Young C.C."/>
            <person name="Chen W.M."/>
        </authorList>
    </citation>
    <scope>NUCLEOTIDE SEQUENCE [LARGE SCALE GENOMIC DNA]</scope>
    <source>
        <strain evidence="2 3">STM-7</strain>
    </source>
</reference>
<proteinExistence type="predicted"/>
<dbReference type="AlphaFoldDB" id="A0A7D5VB20"/>
<dbReference type="KEGG" id="cfon:HZU75_10800"/>
<dbReference type="RefSeq" id="WP_180306070.1">
    <property type="nucleotide sequence ID" value="NZ_CP058952.1"/>
</dbReference>
<accession>A0A7D5VB20</accession>
<keyword evidence="1" id="KW-0472">Membrane</keyword>
<feature type="transmembrane region" description="Helical" evidence="1">
    <location>
        <begin position="289"/>
        <end position="307"/>
    </location>
</feature>
<feature type="transmembrane region" description="Helical" evidence="1">
    <location>
        <begin position="148"/>
        <end position="169"/>
    </location>
</feature>
<keyword evidence="3" id="KW-1185">Reference proteome</keyword>
<gene>
    <name evidence="2" type="ORF">HZU75_10800</name>
</gene>
<feature type="transmembrane region" description="Helical" evidence="1">
    <location>
        <begin position="175"/>
        <end position="198"/>
    </location>
</feature>
<feature type="transmembrane region" description="Helical" evidence="1">
    <location>
        <begin position="87"/>
        <end position="106"/>
    </location>
</feature>
<feature type="transmembrane region" description="Helical" evidence="1">
    <location>
        <begin position="205"/>
        <end position="222"/>
    </location>
</feature>
<organism evidence="2 3">
    <name type="scientific">Chitinibacter fontanus</name>
    <dbReference type="NCBI Taxonomy" id="1737446"/>
    <lineage>
        <taxon>Bacteria</taxon>
        <taxon>Pseudomonadati</taxon>
        <taxon>Pseudomonadota</taxon>
        <taxon>Betaproteobacteria</taxon>
        <taxon>Neisseriales</taxon>
        <taxon>Chitinibacteraceae</taxon>
        <taxon>Chitinibacter</taxon>
    </lineage>
</organism>
<feature type="transmembrane region" description="Helical" evidence="1">
    <location>
        <begin position="228"/>
        <end position="244"/>
    </location>
</feature>
<keyword evidence="1" id="KW-1133">Transmembrane helix</keyword>
<feature type="transmembrane region" description="Helical" evidence="1">
    <location>
        <begin position="251"/>
        <end position="283"/>
    </location>
</feature>
<feature type="transmembrane region" description="Helical" evidence="1">
    <location>
        <begin position="118"/>
        <end position="136"/>
    </location>
</feature>
<evidence type="ECO:0000313" key="3">
    <source>
        <dbReference type="Proteomes" id="UP000510822"/>
    </source>
</evidence>
<keyword evidence="1" id="KW-0812">Transmembrane</keyword>
<feature type="transmembrane region" description="Helical" evidence="1">
    <location>
        <begin position="484"/>
        <end position="502"/>
    </location>
</feature>
<name>A0A7D5VB20_9NEIS</name>
<dbReference type="PROSITE" id="PS51257">
    <property type="entry name" value="PROKAR_LIPOPROTEIN"/>
    <property type="match status" value="1"/>
</dbReference>
<feature type="transmembrane region" description="Helical" evidence="1">
    <location>
        <begin position="455"/>
        <end position="472"/>
    </location>
</feature>
<dbReference type="Proteomes" id="UP000510822">
    <property type="component" value="Chromosome"/>
</dbReference>